<reference evidence="2 3" key="1">
    <citation type="submission" date="2017-04" db="EMBL/GenBank/DDBJ databases">
        <title>Comparative genome analysis of Subtercola boreus.</title>
        <authorList>
            <person name="Cho Y.-J."/>
            <person name="Cho A."/>
            <person name="Kim O.-S."/>
            <person name="Lee J.-I."/>
        </authorList>
    </citation>
    <scope>NUCLEOTIDE SEQUENCE [LARGE SCALE GENOMIC DNA]</scope>
    <source>
        <strain evidence="2 3">K300</strain>
    </source>
</reference>
<keyword evidence="3" id="KW-1185">Reference proteome</keyword>
<dbReference type="SUPFAM" id="SSF47413">
    <property type="entry name" value="lambda repressor-like DNA-binding domains"/>
    <property type="match status" value="1"/>
</dbReference>
<evidence type="ECO:0000313" key="2">
    <source>
        <dbReference type="EMBL" id="RFA07940.1"/>
    </source>
</evidence>
<dbReference type="PROSITE" id="PS50943">
    <property type="entry name" value="HTH_CROC1"/>
    <property type="match status" value="1"/>
</dbReference>
<evidence type="ECO:0000313" key="3">
    <source>
        <dbReference type="Proteomes" id="UP000256486"/>
    </source>
</evidence>
<proteinExistence type="predicted"/>
<dbReference type="Gene3D" id="1.10.260.40">
    <property type="entry name" value="lambda repressor-like DNA-binding domains"/>
    <property type="match status" value="1"/>
</dbReference>
<dbReference type="Proteomes" id="UP000256486">
    <property type="component" value="Unassembled WGS sequence"/>
</dbReference>
<accession>A0A3E0VEZ2</accession>
<dbReference type="InterPro" id="IPR010982">
    <property type="entry name" value="Lambda_DNA-bd_dom_sf"/>
</dbReference>
<dbReference type="CDD" id="cd00093">
    <property type="entry name" value="HTH_XRE"/>
    <property type="match status" value="1"/>
</dbReference>
<dbReference type="SMART" id="SM00530">
    <property type="entry name" value="HTH_XRE"/>
    <property type="match status" value="1"/>
</dbReference>
<dbReference type="GO" id="GO:0003677">
    <property type="term" value="F:DNA binding"/>
    <property type="evidence" value="ECO:0007669"/>
    <property type="project" value="InterPro"/>
</dbReference>
<dbReference type="OrthoDB" id="9810578at2"/>
<gene>
    <name evidence="2" type="ORF">B7R54_00965</name>
</gene>
<dbReference type="InterPro" id="IPR001387">
    <property type="entry name" value="Cro/C1-type_HTH"/>
</dbReference>
<dbReference type="AlphaFoldDB" id="A0A3E0VEZ2"/>
<dbReference type="Pfam" id="PF01381">
    <property type="entry name" value="HTH_3"/>
    <property type="match status" value="1"/>
</dbReference>
<comment type="caution">
    <text evidence="2">The sequence shown here is derived from an EMBL/GenBank/DDBJ whole genome shotgun (WGS) entry which is preliminary data.</text>
</comment>
<name>A0A3E0VEZ2_9MICO</name>
<dbReference type="RefSeq" id="WP_116413359.1">
    <property type="nucleotide sequence ID" value="NZ_NBWZ01000001.1"/>
</dbReference>
<dbReference type="EMBL" id="NBWZ01000001">
    <property type="protein sequence ID" value="RFA07940.1"/>
    <property type="molecule type" value="Genomic_DNA"/>
</dbReference>
<feature type="domain" description="HTH cro/C1-type" evidence="1">
    <location>
        <begin position="19"/>
        <end position="73"/>
    </location>
</feature>
<protein>
    <recommendedName>
        <fullName evidence="1">HTH cro/C1-type domain-containing protein</fullName>
    </recommendedName>
</protein>
<organism evidence="2 3">
    <name type="scientific">Subtercola boreus</name>
    <dbReference type="NCBI Taxonomy" id="120213"/>
    <lineage>
        <taxon>Bacteria</taxon>
        <taxon>Bacillati</taxon>
        <taxon>Actinomycetota</taxon>
        <taxon>Actinomycetes</taxon>
        <taxon>Micrococcales</taxon>
        <taxon>Microbacteriaceae</taxon>
        <taxon>Subtercola</taxon>
    </lineage>
</organism>
<evidence type="ECO:0000259" key="1">
    <source>
        <dbReference type="PROSITE" id="PS50943"/>
    </source>
</evidence>
<sequence>MPVETDRPEPDFEALRLKLSRLRHDAHLTYEALSELSGVSRRTLIEIEVGDSRGSLETWYHLANALNIDLGDLVRELIHRR</sequence>